<keyword evidence="7 13" id="KW-0227">DNA damage</keyword>
<evidence type="ECO:0000256" key="4">
    <source>
        <dbReference type="ARBA" id="ARBA00022722"/>
    </source>
</evidence>
<protein>
    <recommendedName>
        <fullName evidence="13">Crossover junction endonuclease MUS81</fullName>
        <ecNumber evidence="13">3.1.22.-</ecNumber>
    </recommendedName>
</protein>
<dbReference type="InterPro" id="IPR047416">
    <property type="entry name" value="XPF_nuclease_Mus81"/>
</dbReference>
<reference evidence="16" key="1">
    <citation type="submission" date="2018-08" db="EMBL/GenBank/DDBJ databases">
        <authorList>
            <person name="Cornetti L."/>
        </authorList>
    </citation>
    <scope>NUCLEOTIDE SEQUENCE</scope>
    <source>
        <strain evidence="16">CA-CBC-34</strain>
    </source>
</reference>
<dbReference type="InterPro" id="IPR047417">
    <property type="entry name" value="WHD_MUS81"/>
</dbReference>
<dbReference type="Pfam" id="PF14716">
    <property type="entry name" value="HHH_8"/>
    <property type="match status" value="1"/>
</dbReference>
<keyword evidence="4 13" id="KW-0540">Nuclease</keyword>
<keyword evidence="10 13" id="KW-0233">DNA recombination</keyword>
<keyword evidence="9 13" id="KW-0460">Magnesium</keyword>
<name>A0A4Y7LUN5_9CRUS</name>
<dbReference type="FunFam" id="3.40.50.10130:FF:000020">
    <property type="entry name" value="Crossover junction endonuclease MUS81"/>
    <property type="match status" value="1"/>
</dbReference>
<dbReference type="FunFam" id="1.10.150.110:FF:000001">
    <property type="entry name" value="Putative Crossover junction endonuclease MUS81"/>
    <property type="match status" value="1"/>
</dbReference>
<dbReference type="SUPFAM" id="SSF52980">
    <property type="entry name" value="Restriction endonuclease-like"/>
    <property type="match status" value="1"/>
</dbReference>
<dbReference type="Gene3D" id="1.10.150.110">
    <property type="entry name" value="DNA polymerase beta, N-terminal domain-like"/>
    <property type="match status" value="1"/>
</dbReference>
<evidence type="ECO:0000256" key="11">
    <source>
        <dbReference type="ARBA" id="ARBA00023204"/>
    </source>
</evidence>
<dbReference type="Gene3D" id="1.10.10.10">
    <property type="entry name" value="Winged helix-like DNA-binding domain superfamily/Winged helix DNA-binding domain"/>
    <property type="match status" value="1"/>
</dbReference>
<dbReference type="GO" id="GO:0031297">
    <property type="term" value="P:replication fork processing"/>
    <property type="evidence" value="ECO:0007669"/>
    <property type="project" value="UniProtKB-ARBA"/>
</dbReference>
<feature type="region of interest" description="Disordered" evidence="14">
    <location>
        <begin position="162"/>
        <end position="202"/>
    </location>
</feature>
<evidence type="ECO:0000256" key="8">
    <source>
        <dbReference type="ARBA" id="ARBA00022801"/>
    </source>
</evidence>
<dbReference type="FunFam" id="1.10.10.10:FF:000307">
    <property type="entry name" value="Crossover junction endonuclease MUS81"/>
    <property type="match status" value="1"/>
</dbReference>
<evidence type="ECO:0000256" key="10">
    <source>
        <dbReference type="ARBA" id="ARBA00023172"/>
    </source>
</evidence>
<dbReference type="SUPFAM" id="SSF47802">
    <property type="entry name" value="DNA polymerase beta, N-terminal domain-like"/>
    <property type="match status" value="1"/>
</dbReference>
<dbReference type="CDD" id="cd20074">
    <property type="entry name" value="XPF_nuclease_Mus81"/>
    <property type="match status" value="1"/>
</dbReference>
<dbReference type="PANTHER" id="PTHR13451">
    <property type="entry name" value="CLASS II CROSSOVER JUNCTION ENDONUCLEASE MUS81"/>
    <property type="match status" value="1"/>
</dbReference>
<dbReference type="GO" id="GO:0048257">
    <property type="term" value="F:3'-flap endonuclease activity"/>
    <property type="evidence" value="ECO:0007669"/>
    <property type="project" value="TreeGrafter"/>
</dbReference>
<keyword evidence="5 13" id="KW-0479">Metal-binding</keyword>
<keyword evidence="8 13" id="KW-0378">Hydrolase</keyword>
<comment type="subcellular location">
    <subcellularLocation>
        <location evidence="2 13">Nucleus</location>
    </subcellularLocation>
</comment>
<dbReference type="EC" id="3.1.22.-" evidence="13"/>
<evidence type="ECO:0000256" key="1">
    <source>
        <dbReference type="ARBA" id="ARBA00001946"/>
    </source>
</evidence>
<dbReference type="GO" id="GO:0006308">
    <property type="term" value="P:DNA catabolic process"/>
    <property type="evidence" value="ECO:0007669"/>
    <property type="project" value="UniProtKB-UniRule"/>
</dbReference>
<dbReference type="CDD" id="cd21036">
    <property type="entry name" value="WH_MUS81"/>
    <property type="match status" value="1"/>
</dbReference>
<evidence type="ECO:0000256" key="5">
    <source>
        <dbReference type="ARBA" id="ARBA00022723"/>
    </source>
</evidence>
<evidence type="ECO:0000259" key="15">
    <source>
        <dbReference type="SMART" id="SM00891"/>
    </source>
</evidence>
<dbReference type="AlphaFoldDB" id="A0A4Y7LUN5"/>
<comment type="similarity">
    <text evidence="3 13">Belongs to the XPF family.</text>
</comment>
<organism evidence="16">
    <name type="scientific">Daphnia similis</name>
    <dbReference type="NCBI Taxonomy" id="35528"/>
    <lineage>
        <taxon>Eukaryota</taxon>
        <taxon>Metazoa</taxon>
        <taxon>Ecdysozoa</taxon>
        <taxon>Arthropoda</taxon>
        <taxon>Crustacea</taxon>
        <taxon>Branchiopoda</taxon>
        <taxon>Diplostraca</taxon>
        <taxon>Cladocera</taxon>
        <taxon>Anomopoda</taxon>
        <taxon>Daphniidae</taxon>
        <taxon>Daphnia</taxon>
        <taxon>Daphnia similis group</taxon>
    </lineage>
</organism>
<dbReference type="Gene3D" id="3.40.50.10130">
    <property type="match status" value="1"/>
</dbReference>
<dbReference type="SMART" id="SM00891">
    <property type="entry name" value="ERCC4"/>
    <property type="match status" value="1"/>
</dbReference>
<dbReference type="InterPro" id="IPR011335">
    <property type="entry name" value="Restrct_endonuc-II-like"/>
</dbReference>
<dbReference type="GO" id="GO:0031573">
    <property type="term" value="P:mitotic intra-S DNA damage checkpoint signaling"/>
    <property type="evidence" value="ECO:0007669"/>
    <property type="project" value="TreeGrafter"/>
</dbReference>
<comment type="subunit">
    <text evidence="13">Interacts with EME1.</text>
</comment>
<accession>A0A4Y7LUN5</accession>
<dbReference type="GO" id="GO:0003677">
    <property type="term" value="F:DNA binding"/>
    <property type="evidence" value="ECO:0007669"/>
    <property type="project" value="UniProtKB-UniRule"/>
</dbReference>
<sequence>MENAIAVSLSKERNSPSQIIESQETKCMAAFFATEEGSAVLYEAVKKFMSTSDGIMIVENAIVAAVGSYTQEMATTCVKKRVRITRKPKSCPNPLFEKWLIELKEDAARKESKLQYVYGKALKSLQKYPLVLESAKECKVLQHFGDGLCKIIEKKLTEHISRGGSLRNNSESGSSEDENPPSKHSRSSISHRNTNPQPKEYIPTRRSGAYALLMALHKHVTVDGYLKKKDLQELAQPYADVSFCQTDVVNAQYYSAWSAMTTLINKELVNKKGNPAKYQLTESGKSLACRLDQAEVELYGSSATTAFHPDCGEKFPAKPVSSVKATSKEDFKAPRVRKAIAQTARPTLLRGIDTPSTSNGILQPDDLILIDDDEFDKYAQQSLFSNSKRGYIAANPVEPAIQEEEIIVEEQPVPYTHIRDKVTLKAGEYDIVLCVDIAEVSGSSGSGKNQKETASKSFQNCGVPYDVRKLSIGDYLWICKPKASSGISSDQELALPYVVERKRMDDVVSSIKDGRFKEQKFRLKHSGLVRPIYLIEEFGNRQNLGMPEASVLQAIANTLIIEKFQVQWTQKSDDSVAFLVQMTKQLTEIYHGKTVTSRSCQEKPLSVTQMFAKQLMQLHGLSGEKAEAIVKVYPTPSSLMDALKSAGASASILLSCLEYGKAKRKIGLSISALLAKLYTEEHLR</sequence>
<dbReference type="Pfam" id="PF02732">
    <property type="entry name" value="ERCC4"/>
    <property type="match status" value="1"/>
</dbReference>
<feature type="domain" description="ERCC4" evidence="15">
    <location>
        <begin position="432"/>
        <end position="539"/>
    </location>
</feature>
<comment type="function">
    <text evidence="13">Interacts with EME1 to form a DNA structure-specific endonuclease with substrate preference for branched DNA structures with a 5'-end at the branch nick. Typical substrates include 3'-flap structures, D-loops, replication forks and nicked Holliday junctions. May be required in mitosis for the processing of stalled or collapsed replication fork intermediates. May be required in meiosis for the repair of meiosis-specific double strand breaks subsequent to single-end invasion (SEI).</text>
</comment>
<keyword evidence="6 13" id="KW-0255">Endonuclease</keyword>
<dbReference type="InterPro" id="IPR036388">
    <property type="entry name" value="WH-like_DNA-bd_sf"/>
</dbReference>
<gene>
    <name evidence="16" type="primary">EOG090X06E6</name>
</gene>
<dbReference type="Pfam" id="PF21136">
    <property type="entry name" value="WHD_MUS81"/>
    <property type="match status" value="1"/>
</dbReference>
<dbReference type="InterPro" id="IPR033309">
    <property type="entry name" value="Mus81"/>
</dbReference>
<dbReference type="GO" id="GO:0048476">
    <property type="term" value="C:Holliday junction resolvase complex"/>
    <property type="evidence" value="ECO:0007669"/>
    <property type="project" value="UniProtKB-UniRule"/>
</dbReference>
<dbReference type="GO" id="GO:0008821">
    <property type="term" value="F:crossover junction DNA endonuclease activity"/>
    <property type="evidence" value="ECO:0007669"/>
    <property type="project" value="UniProtKB-UniRule"/>
</dbReference>
<evidence type="ECO:0000256" key="2">
    <source>
        <dbReference type="ARBA" id="ARBA00004123"/>
    </source>
</evidence>
<keyword evidence="11 13" id="KW-0234">DNA repair</keyword>
<feature type="compositionally biased region" description="Polar residues" evidence="14">
    <location>
        <begin position="187"/>
        <end position="197"/>
    </location>
</feature>
<comment type="cofactor">
    <cofactor evidence="1 13">
        <name>Mg(2+)</name>
        <dbReference type="ChEBI" id="CHEBI:18420"/>
    </cofactor>
</comment>
<dbReference type="Pfam" id="PF21292">
    <property type="entry name" value="EME1-MUS81_C"/>
    <property type="match status" value="1"/>
</dbReference>
<dbReference type="EMBL" id="LR001434">
    <property type="protein sequence ID" value="SVE71053.1"/>
    <property type="molecule type" value="mRNA"/>
</dbReference>
<dbReference type="Gene3D" id="1.10.150.670">
    <property type="entry name" value="Crossover junction endonuclease EME1, DNA-binding domain"/>
    <property type="match status" value="1"/>
</dbReference>
<evidence type="ECO:0000256" key="6">
    <source>
        <dbReference type="ARBA" id="ARBA00022759"/>
    </source>
</evidence>
<keyword evidence="12 13" id="KW-0539">Nucleus</keyword>
<dbReference type="InterPro" id="IPR010996">
    <property type="entry name" value="HHH_MUS81"/>
</dbReference>
<evidence type="ECO:0000256" key="9">
    <source>
        <dbReference type="ARBA" id="ARBA00022842"/>
    </source>
</evidence>
<evidence type="ECO:0000313" key="16">
    <source>
        <dbReference type="EMBL" id="SVE71053.1"/>
    </source>
</evidence>
<dbReference type="PANTHER" id="PTHR13451:SF0">
    <property type="entry name" value="CROSSOVER JUNCTION ENDONUCLEASE MUS81"/>
    <property type="match status" value="1"/>
</dbReference>
<dbReference type="InterPro" id="IPR006166">
    <property type="entry name" value="ERCC4_domain"/>
</dbReference>
<dbReference type="InterPro" id="IPR042530">
    <property type="entry name" value="EME1/EME2_C"/>
</dbReference>
<dbReference type="GO" id="GO:0000712">
    <property type="term" value="P:resolution of meiotic recombination intermediates"/>
    <property type="evidence" value="ECO:0007669"/>
    <property type="project" value="TreeGrafter"/>
</dbReference>
<dbReference type="GO" id="GO:0046872">
    <property type="term" value="F:metal ion binding"/>
    <property type="evidence" value="ECO:0007669"/>
    <property type="project" value="UniProtKB-UniRule"/>
</dbReference>
<evidence type="ECO:0000256" key="12">
    <source>
        <dbReference type="ARBA" id="ARBA00023242"/>
    </source>
</evidence>
<evidence type="ECO:0000256" key="14">
    <source>
        <dbReference type="SAM" id="MobiDB-lite"/>
    </source>
</evidence>
<evidence type="ECO:0000256" key="13">
    <source>
        <dbReference type="RuleBase" id="RU369042"/>
    </source>
</evidence>
<dbReference type="GO" id="GO:0005634">
    <property type="term" value="C:nucleus"/>
    <property type="evidence" value="ECO:0007669"/>
    <property type="project" value="UniProtKB-SubCell"/>
</dbReference>
<dbReference type="GO" id="GO:0000727">
    <property type="term" value="P:double-strand break repair via break-induced replication"/>
    <property type="evidence" value="ECO:0007669"/>
    <property type="project" value="UniProtKB-UniRule"/>
</dbReference>
<evidence type="ECO:0000256" key="7">
    <source>
        <dbReference type="ARBA" id="ARBA00022763"/>
    </source>
</evidence>
<evidence type="ECO:0000256" key="3">
    <source>
        <dbReference type="ARBA" id="ARBA00010015"/>
    </source>
</evidence>
<dbReference type="InterPro" id="IPR027421">
    <property type="entry name" value="DNA_pol_lamdba_lyase_dom_sf"/>
</dbReference>
<proteinExistence type="evidence at transcript level"/>